<dbReference type="Proteomes" id="UP000016924">
    <property type="component" value="Unassembled WGS sequence"/>
</dbReference>
<evidence type="ECO:0000313" key="2">
    <source>
        <dbReference type="Proteomes" id="UP000016924"/>
    </source>
</evidence>
<dbReference type="AlphaFoldDB" id="R7YLX3"/>
<dbReference type="PANTHER" id="PTHR37048">
    <property type="entry name" value="QUESTIONABLE PROTEIN"/>
    <property type="match status" value="1"/>
</dbReference>
<dbReference type="GeneID" id="19899452"/>
<dbReference type="EMBL" id="JH767560">
    <property type="protein sequence ID" value="EON62915.1"/>
    <property type="molecule type" value="Genomic_DNA"/>
</dbReference>
<organism evidence="1 2">
    <name type="scientific">Coniosporium apollinis (strain CBS 100218)</name>
    <name type="common">Rock-inhabiting black yeast</name>
    <dbReference type="NCBI Taxonomy" id="1168221"/>
    <lineage>
        <taxon>Eukaryota</taxon>
        <taxon>Fungi</taxon>
        <taxon>Dikarya</taxon>
        <taxon>Ascomycota</taxon>
        <taxon>Pezizomycotina</taxon>
        <taxon>Dothideomycetes</taxon>
        <taxon>Dothideomycetes incertae sedis</taxon>
        <taxon>Coniosporium</taxon>
    </lineage>
</organism>
<dbReference type="RefSeq" id="XP_007778232.1">
    <property type="nucleotide sequence ID" value="XM_007780042.1"/>
</dbReference>
<accession>R7YLX3</accession>
<keyword evidence="2" id="KW-1185">Reference proteome</keyword>
<gene>
    <name evidence="1" type="ORF">W97_02141</name>
</gene>
<dbReference type="HOGENOM" id="CLU_1255911_0_0_1"/>
<reference evidence="2" key="1">
    <citation type="submission" date="2012-06" db="EMBL/GenBank/DDBJ databases">
        <title>The genome sequence of Coniosporium apollinis CBS 100218.</title>
        <authorList>
            <consortium name="The Broad Institute Genome Sequencing Platform"/>
            <person name="Cuomo C."/>
            <person name="Gorbushina A."/>
            <person name="Noack S."/>
            <person name="Walker B."/>
            <person name="Young S.K."/>
            <person name="Zeng Q."/>
            <person name="Gargeya S."/>
            <person name="Fitzgerald M."/>
            <person name="Haas B."/>
            <person name="Abouelleil A."/>
            <person name="Alvarado L."/>
            <person name="Arachchi H.M."/>
            <person name="Berlin A.M."/>
            <person name="Chapman S.B."/>
            <person name="Goldberg J."/>
            <person name="Griggs A."/>
            <person name="Gujja S."/>
            <person name="Hansen M."/>
            <person name="Howarth C."/>
            <person name="Imamovic A."/>
            <person name="Larimer J."/>
            <person name="McCowan C."/>
            <person name="Montmayeur A."/>
            <person name="Murphy C."/>
            <person name="Neiman D."/>
            <person name="Pearson M."/>
            <person name="Priest M."/>
            <person name="Roberts A."/>
            <person name="Saif S."/>
            <person name="Shea T."/>
            <person name="Sisk P."/>
            <person name="Sykes S."/>
            <person name="Wortman J."/>
            <person name="Nusbaum C."/>
            <person name="Birren B."/>
        </authorList>
    </citation>
    <scope>NUCLEOTIDE SEQUENCE [LARGE SCALE GENOMIC DNA]</scope>
    <source>
        <strain evidence="2">CBS 100218</strain>
    </source>
</reference>
<proteinExistence type="predicted"/>
<protein>
    <submittedName>
        <fullName evidence="1">Uncharacterized protein</fullName>
    </submittedName>
</protein>
<name>R7YLX3_CONA1</name>
<evidence type="ECO:0000313" key="1">
    <source>
        <dbReference type="EMBL" id="EON62915.1"/>
    </source>
</evidence>
<dbReference type="PANTHER" id="PTHR37048:SF2">
    <property type="entry name" value="QUESTIONABLE PROTEIN"/>
    <property type="match status" value="1"/>
</dbReference>
<sequence>MTREDIIVGSIVNLPFCQLIDPSSLVFKRSRPLHADAFGHPMVVAEIRGDNVLAFPITSFRGTAILEKFPKDQARRLQYLAIEHTRTQASHDGTPVLAFTDKRSKMLKLSYVNTIEAIEIEIGNLDFFTNMRHGGEHRLTREAVRIIQSWTSSGRTVGPQGRWTPTPPAPLVRTQISQAASGLDRRETERTPLAGNSQGKYVAPYQRAARRVSGTVSCRA</sequence>